<gene>
    <name evidence="2" type="ORF">BO78DRAFT_447970</name>
</gene>
<keyword evidence="2" id="KW-0560">Oxidoreductase</keyword>
<dbReference type="CDD" id="cd02215">
    <property type="entry name" value="cupin_QDO_N_C"/>
    <property type="match status" value="1"/>
</dbReference>
<dbReference type="Proteomes" id="UP000248423">
    <property type="component" value="Unassembled WGS sequence"/>
</dbReference>
<keyword evidence="2" id="KW-0223">Dioxygenase</keyword>
<dbReference type="PANTHER" id="PTHR43346:SF1">
    <property type="entry name" value="QUERCETIN 2,3-DIOXYGENASE-RELATED"/>
    <property type="match status" value="1"/>
</dbReference>
<dbReference type="SUPFAM" id="SSF51182">
    <property type="entry name" value="RmlC-like cupins"/>
    <property type="match status" value="1"/>
</dbReference>
<keyword evidence="3" id="KW-1185">Reference proteome</keyword>
<sequence>MLSRFSLAAIIGGLLNLLYVDNAPDHLRPYVIRQYATAQSTMLPREIFRFYITGASSNNAFTLLTANAPGNPSWNVLPHIHERHFENFYCFKGRYQLWAQAQDNTTQQTRVLTQGDFGAVVRNSTHTFQTIDPDTQLGGMLVPGGFEELFLTIGNASHPSTHSPYDPAFVNQTYSLTATESDIGQQQAFDVYSQLRFQPRRDAINGTAPAGTTWHTGPNQLAEFGRPYFIANGFGPKFLNNESSYQVIQPLVSPTQAGDLNFTMSTITVSTTPPNVTVPTWNLNNIQAFQVLEGMLSIQIASYDVANLTTGDSDPYFTKAMLMSQGYDGVDQQLISRGFPWDSAMFPNRWS</sequence>
<dbReference type="GO" id="GO:0051213">
    <property type="term" value="F:dioxygenase activity"/>
    <property type="evidence" value="ECO:0007669"/>
    <property type="project" value="UniProtKB-KW"/>
</dbReference>
<name>A0A319E4T4_ASPSB</name>
<evidence type="ECO:0000256" key="1">
    <source>
        <dbReference type="SAM" id="SignalP"/>
    </source>
</evidence>
<dbReference type="OrthoDB" id="5370773at2759"/>
<dbReference type="AlphaFoldDB" id="A0A319E4T4"/>
<dbReference type="PANTHER" id="PTHR43346">
    <property type="entry name" value="LIGAND BINDING DOMAIN PROTEIN, PUTATIVE (AFU_ORTHOLOGUE AFUA_6G14370)-RELATED"/>
    <property type="match status" value="1"/>
</dbReference>
<dbReference type="EMBL" id="KZ826361">
    <property type="protein sequence ID" value="PYI05096.1"/>
    <property type="molecule type" value="Genomic_DNA"/>
</dbReference>
<dbReference type="InterPro" id="IPR011051">
    <property type="entry name" value="RmlC_Cupin_sf"/>
</dbReference>
<dbReference type="STRING" id="1448318.A0A319E4T4"/>
<proteinExistence type="predicted"/>
<dbReference type="Gene3D" id="2.60.120.10">
    <property type="entry name" value="Jelly Rolls"/>
    <property type="match status" value="2"/>
</dbReference>
<feature type="signal peptide" evidence="1">
    <location>
        <begin position="1"/>
        <end position="22"/>
    </location>
</feature>
<dbReference type="InterPro" id="IPR052538">
    <property type="entry name" value="Flavonoid_dioxygenase-like"/>
</dbReference>
<dbReference type="VEuPathDB" id="FungiDB:BO78DRAFT_447970"/>
<reference evidence="2 3" key="1">
    <citation type="submission" date="2018-02" db="EMBL/GenBank/DDBJ databases">
        <title>The genomes of Aspergillus section Nigri reveals drivers in fungal speciation.</title>
        <authorList>
            <consortium name="DOE Joint Genome Institute"/>
            <person name="Vesth T.C."/>
            <person name="Nybo J."/>
            <person name="Theobald S."/>
            <person name="Brandl J."/>
            <person name="Frisvad J.C."/>
            <person name="Nielsen K.F."/>
            <person name="Lyhne E.K."/>
            <person name="Kogle M.E."/>
            <person name="Kuo A."/>
            <person name="Riley R."/>
            <person name="Clum A."/>
            <person name="Nolan M."/>
            <person name="Lipzen A."/>
            <person name="Salamov A."/>
            <person name="Henrissat B."/>
            <person name="Wiebenga A."/>
            <person name="De vries R.P."/>
            <person name="Grigoriev I.V."/>
            <person name="Mortensen U.H."/>
            <person name="Andersen M.R."/>
            <person name="Baker S.E."/>
        </authorList>
    </citation>
    <scope>NUCLEOTIDE SEQUENCE [LARGE SCALE GENOMIC DNA]</scope>
    <source>
        <strain evidence="2 3">CBS 121057</strain>
    </source>
</reference>
<evidence type="ECO:0000313" key="3">
    <source>
        <dbReference type="Proteomes" id="UP000248423"/>
    </source>
</evidence>
<organism evidence="2 3">
    <name type="scientific">Aspergillus sclerotiicarbonarius (strain CBS 121057 / IBT 28362)</name>
    <dbReference type="NCBI Taxonomy" id="1448318"/>
    <lineage>
        <taxon>Eukaryota</taxon>
        <taxon>Fungi</taxon>
        <taxon>Dikarya</taxon>
        <taxon>Ascomycota</taxon>
        <taxon>Pezizomycotina</taxon>
        <taxon>Eurotiomycetes</taxon>
        <taxon>Eurotiomycetidae</taxon>
        <taxon>Eurotiales</taxon>
        <taxon>Aspergillaceae</taxon>
        <taxon>Aspergillus</taxon>
        <taxon>Aspergillus subgen. Circumdati</taxon>
    </lineage>
</organism>
<feature type="chain" id="PRO_5016379255" evidence="1">
    <location>
        <begin position="23"/>
        <end position="351"/>
    </location>
</feature>
<dbReference type="InterPro" id="IPR014710">
    <property type="entry name" value="RmlC-like_jellyroll"/>
</dbReference>
<accession>A0A319E4T4</accession>
<keyword evidence="1" id="KW-0732">Signal</keyword>
<evidence type="ECO:0000313" key="2">
    <source>
        <dbReference type="EMBL" id="PYI05096.1"/>
    </source>
</evidence>
<protein>
    <submittedName>
        <fullName evidence="2">Quercetin 2,3-dioxygenase anaerobically complexed with the substrate kaempferol</fullName>
    </submittedName>
</protein>